<sequence>MDSLIKGPPVESVQLVACVRPVSAGKHLKWCRYSQAVGEDVRFSLVQLKHSVTVHAAKTGAVLGSTTFVPGDRTCPGPGLSYDPDEEKTLYTDFTIDEIDAAVEKITKSR</sequence>
<dbReference type="Proteomes" id="UP001597083">
    <property type="component" value="Unassembled WGS sequence"/>
</dbReference>
<keyword evidence="2" id="KW-1185">Reference proteome</keyword>
<proteinExistence type="predicted"/>
<organism evidence="1 2">
    <name type="scientific">Actinomadura adrarensis</name>
    <dbReference type="NCBI Taxonomy" id="1819600"/>
    <lineage>
        <taxon>Bacteria</taxon>
        <taxon>Bacillati</taxon>
        <taxon>Actinomycetota</taxon>
        <taxon>Actinomycetes</taxon>
        <taxon>Streptosporangiales</taxon>
        <taxon>Thermomonosporaceae</taxon>
        <taxon>Actinomadura</taxon>
    </lineage>
</organism>
<accession>A0ABW3CQQ5</accession>
<name>A0ABW3CQQ5_9ACTN</name>
<evidence type="ECO:0000313" key="1">
    <source>
        <dbReference type="EMBL" id="MFD0856260.1"/>
    </source>
</evidence>
<protein>
    <submittedName>
        <fullName evidence="1">Uncharacterized protein</fullName>
    </submittedName>
</protein>
<comment type="caution">
    <text evidence="1">The sequence shown here is derived from an EMBL/GenBank/DDBJ whole genome shotgun (WGS) entry which is preliminary data.</text>
</comment>
<gene>
    <name evidence="1" type="ORF">ACFQ07_28735</name>
</gene>
<dbReference type="EMBL" id="JBHTIR010004034">
    <property type="protein sequence ID" value="MFD0856260.1"/>
    <property type="molecule type" value="Genomic_DNA"/>
</dbReference>
<reference evidence="2" key="1">
    <citation type="journal article" date="2019" name="Int. J. Syst. Evol. Microbiol.">
        <title>The Global Catalogue of Microorganisms (GCM) 10K type strain sequencing project: providing services to taxonomists for standard genome sequencing and annotation.</title>
        <authorList>
            <consortium name="The Broad Institute Genomics Platform"/>
            <consortium name="The Broad Institute Genome Sequencing Center for Infectious Disease"/>
            <person name="Wu L."/>
            <person name="Ma J."/>
        </authorList>
    </citation>
    <scope>NUCLEOTIDE SEQUENCE [LARGE SCALE GENOMIC DNA]</scope>
    <source>
        <strain evidence="2">JCM 31696</strain>
    </source>
</reference>
<evidence type="ECO:0000313" key="2">
    <source>
        <dbReference type="Proteomes" id="UP001597083"/>
    </source>
</evidence>